<dbReference type="Gene3D" id="3.40.50.2300">
    <property type="match status" value="1"/>
</dbReference>
<keyword evidence="8" id="KW-1185">Reference proteome</keyword>
<dbReference type="EMBL" id="JAUCGM010000746">
    <property type="protein sequence ID" value="MDM8563608.1"/>
    <property type="molecule type" value="Genomic_DNA"/>
</dbReference>
<dbReference type="Gene3D" id="1.10.287.130">
    <property type="match status" value="1"/>
</dbReference>
<evidence type="ECO:0000259" key="5">
    <source>
        <dbReference type="PROSITE" id="PS50109"/>
    </source>
</evidence>
<dbReference type="InterPro" id="IPR029016">
    <property type="entry name" value="GAF-like_dom_sf"/>
</dbReference>
<protein>
    <recommendedName>
        <fullName evidence="2">histidine kinase</fullName>
        <ecNumber evidence="2">2.7.13.3</ecNumber>
    </recommendedName>
</protein>
<dbReference type="InterPro" id="IPR003661">
    <property type="entry name" value="HisK_dim/P_dom"/>
</dbReference>
<dbReference type="Proteomes" id="UP001171945">
    <property type="component" value="Unassembled WGS sequence"/>
</dbReference>
<evidence type="ECO:0000313" key="7">
    <source>
        <dbReference type="EMBL" id="MDM8563608.1"/>
    </source>
</evidence>
<dbReference type="InterPro" id="IPR011006">
    <property type="entry name" value="CheY-like_superfamily"/>
</dbReference>
<dbReference type="Gene3D" id="3.30.450.40">
    <property type="match status" value="1"/>
</dbReference>
<dbReference type="PANTHER" id="PTHR45339">
    <property type="entry name" value="HYBRID SIGNAL TRANSDUCTION HISTIDINE KINASE J"/>
    <property type="match status" value="1"/>
</dbReference>
<dbReference type="PROSITE" id="PS50110">
    <property type="entry name" value="RESPONSE_REGULATORY"/>
    <property type="match status" value="1"/>
</dbReference>
<dbReference type="EC" id="2.7.13.3" evidence="2"/>
<dbReference type="InterPro" id="IPR005467">
    <property type="entry name" value="His_kinase_dom"/>
</dbReference>
<feature type="non-terminal residue" evidence="7">
    <location>
        <position position="391"/>
    </location>
</feature>
<comment type="caution">
    <text evidence="7">The sequence shown here is derived from an EMBL/GenBank/DDBJ whole genome shotgun (WGS) entry which is preliminary data.</text>
</comment>
<dbReference type="CDD" id="cd19920">
    <property type="entry name" value="REC_PA4781-like"/>
    <property type="match status" value="1"/>
</dbReference>
<feature type="domain" description="Histidine kinase" evidence="5">
    <location>
        <begin position="337"/>
        <end position="391"/>
    </location>
</feature>
<dbReference type="PROSITE" id="PS50109">
    <property type="entry name" value="HIS_KIN"/>
    <property type="match status" value="1"/>
</dbReference>
<accession>A0ABT7VVJ8</accession>
<name>A0ABT7VVJ8_9GAMM</name>
<dbReference type="InterPro" id="IPR036097">
    <property type="entry name" value="HisK_dim/P_sf"/>
</dbReference>
<dbReference type="CDD" id="cd00082">
    <property type="entry name" value="HisKA"/>
    <property type="match status" value="1"/>
</dbReference>
<comment type="catalytic activity">
    <reaction evidence="1">
        <text>ATP + protein L-histidine = ADP + protein N-phospho-L-histidine.</text>
        <dbReference type="EC" id="2.7.13.3"/>
    </reaction>
</comment>
<gene>
    <name evidence="7" type="ORF">QUF54_09665</name>
</gene>
<evidence type="ECO:0000259" key="6">
    <source>
        <dbReference type="PROSITE" id="PS50110"/>
    </source>
</evidence>
<dbReference type="SUPFAM" id="SSF47384">
    <property type="entry name" value="Homodimeric domain of signal transducing histidine kinase"/>
    <property type="match status" value="1"/>
</dbReference>
<dbReference type="Pfam" id="PF00072">
    <property type="entry name" value="Response_reg"/>
    <property type="match status" value="1"/>
</dbReference>
<dbReference type="SUPFAM" id="SSF55781">
    <property type="entry name" value="GAF domain-like"/>
    <property type="match status" value="1"/>
</dbReference>
<feature type="domain" description="Response regulatory" evidence="6">
    <location>
        <begin position="4"/>
        <end position="120"/>
    </location>
</feature>
<dbReference type="PANTHER" id="PTHR45339:SF5">
    <property type="entry name" value="HISTIDINE KINASE"/>
    <property type="match status" value="1"/>
</dbReference>
<dbReference type="SMART" id="SM00448">
    <property type="entry name" value="REC"/>
    <property type="match status" value="1"/>
</dbReference>
<reference evidence="7" key="1">
    <citation type="submission" date="2023-06" db="EMBL/GenBank/DDBJ databases">
        <title>Uncultivated large filamentous bacteria from sulfidic sediments reveal new species and different genomic features in energy metabolism and defense.</title>
        <authorList>
            <person name="Fonseca A."/>
        </authorList>
    </citation>
    <scope>NUCLEOTIDE SEQUENCE</scope>
    <source>
        <strain evidence="7">HSG4</strain>
    </source>
</reference>
<feature type="modified residue" description="4-aspartylphosphate" evidence="4">
    <location>
        <position position="53"/>
    </location>
</feature>
<evidence type="ECO:0000256" key="2">
    <source>
        <dbReference type="ARBA" id="ARBA00012438"/>
    </source>
</evidence>
<evidence type="ECO:0000313" key="8">
    <source>
        <dbReference type="Proteomes" id="UP001171945"/>
    </source>
</evidence>
<dbReference type="InterPro" id="IPR001789">
    <property type="entry name" value="Sig_transdc_resp-reg_receiver"/>
</dbReference>
<evidence type="ECO:0000256" key="4">
    <source>
        <dbReference type="PROSITE-ProRule" id="PRU00169"/>
    </source>
</evidence>
<keyword evidence="3 4" id="KW-0597">Phosphoprotein</keyword>
<evidence type="ECO:0000256" key="3">
    <source>
        <dbReference type="ARBA" id="ARBA00022553"/>
    </source>
</evidence>
<proteinExistence type="predicted"/>
<dbReference type="Pfam" id="PF00512">
    <property type="entry name" value="HisKA"/>
    <property type="match status" value="1"/>
</dbReference>
<dbReference type="SMART" id="SM00388">
    <property type="entry name" value="HisKA"/>
    <property type="match status" value="1"/>
</dbReference>
<dbReference type="SUPFAM" id="SSF52172">
    <property type="entry name" value="CheY-like"/>
    <property type="match status" value="1"/>
</dbReference>
<sequence length="391" mass="44180">MTNKILIVDDEPKNLDVLNNCLREADFKVLMAKSGETALKRIAYTKPDIILLDINMPGIDGFETCRRLKKNEATNDTPIIFITAKTESVDKVKGFEIGAVDYITKPFQAVEVIARVNRHLTIRNLQKQLEEKNAQLQEHVYHMESLATLGKAIKEAQHKAQMMDNAMKVTLAVFKCDRAWLLYPCDPTAPSWRVPIEVTKPEYPGAHILNIDIPMESAVSEMMRDSLSATGPIIFGHKYEHKMPPMVVKQFSVQSQICVAISPKIGKQWLFGLHQCSYARVWTENELNLFREFGQNISESLGLFLSLNELQKSKEQAEEARKIAETANQAKSTFLSNMTHELRTPLNGILGFTQILQRDSSTTTKQQDCLNIIKQSGEHLLALINDILDLA</sequence>
<evidence type="ECO:0000256" key="1">
    <source>
        <dbReference type="ARBA" id="ARBA00000085"/>
    </source>
</evidence>
<organism evidence="7 8">
    <name type="scientific">Candidatus Marithioploca araucensis</name>
    <dbReference type="NCBI Taxonomy" id="70273"/>
    <lineage>
        <taxon>Bacteria</taxon>
        <taxon>Pseudomonadati</taxon>
        <taxon>Pseudomonadota</taxon>
        <taxon>Gammaproteobacteria</taxon>
        <taxon>Thiotrichales</taxon>
        <taxon>Thiotrichaceae</taxon>
        <taxon>Candidatus Marithioploca</taxon>
    </lineage>
</organism>